<evidence type="ECO:0000313" key="1">
    <source>
        <dbReference type="EMBL" id="RNB80197.1"/>
    </source>
</evidence>
<organism evidence="1 2">
    <name type="scientific">Brevibacillus fluminis</name>
    <dbReference type="NCBI Taxonomy" id="511487"/>
    <lineage>
        <taxon>Bacteria</taxon>
        <taxon>Bacillati</taxon>
        <taxon>Bacillota</taxon>
        <taxon>Bacilli</taxon>
        <taxon>Bacillales</taxon>
        <taxon>Paenibacillaceae</taxon>
        <taxon>Brevibacillus</taxon>
    </lineage>
</organism>
<sequence length="64" mass="7626">MGYVFAKARIAAGVEIEMEDGENEYDDRFMCIETRSQISVEIWNVVDNMLKRDENRPNWRVRID</sequence>
<dbReference type="AlphaFoldDB" id="A0A3M8CY76"/>
<keyword evidence="2" id="KW-1185">Reference proteome</keyword>
<dbReference type="Proteomes" id="UP000271031">
    <property type="component" value="Unassembled WGS sequence"/>
</dbReference>
<evidence type="ECO:0000313" key="2">
    <source>
        <dbReference type="Proteomes" id="UP000271031"/>
    </source>
</evidence>
<comment type="caution">
    <text evidence="1">The sequence shown here is derived from an EMBL/GenBank/DDBJ whole genome shotgun (WGS) entry which is preliminary data.</text>
</comment>
<proteinExistence type="predicted"/>
<gene>
    <name evidence="1" type="ORF">EDM56_27710</name>
</gene>
<dbReference type="RefSeq" id="WP_122921181.1">
    <property type="nucleotide sequence ID" value="NZ_RHHQ01000025.1"/>
</dbReference>
<dbReference type="EMBL" id="RHHQ01000025">
    <property type="protein sequence ID" value="RNB80197.1"/>
    <property type="molecule type" value="Genomic_DNA"/>
</dbReference>
<reference evidence="1 2" key="1">
    <citation type="submission" date="2018-10" db="EMBL/GenBank/DDBJ databases">
        <title>Phylogenomics of Brevibacillus.</title>
        <authorList>
            <person name="Dunlap C."/>
        </authorList>
    </citation>
    <scope>NUCLEOTIDE SEQUENCE [LARGE SCALE GENOMIC DNA]</scope>
    <source>
        <strain evidence="1 2">JCM 15716</strain>
    </source>
</reference>
<name>A0A3M8CY76_9BACL</name>
<accession>A0A3M8CY76</accession>
<protein>
    <submittedName>
        <fullName evidence="1">Uncharacterized protein</fullName>
    </submittedName>
</protein>